<dbReference type="InterPro" id="IPR023165">
    <property type="entry name" value="rRNA_Ade_diMease-like_C"/>
</dbReference>
<evidence type="ECO:0000256" key="2">
    <source>
        <dbReference type="ARBA" id="ARBA00022552"/>
    </source>
</evidence>
<dbReference type="InterPro" id="IPR001737">
    <property type="entry name" value="KsgA/Erm"/>
</dbReference>
<comment type="similarity">
    <text evidence="7">Belongs to the class I-like SAM-binding methyltransferase superfamily. rRNA adenine N(6)-methyltransferase family. RsmA subfamily.</text>
</comment>
<dbReference type="PROSITE" id="PS51689">
    <property type="entry name" value="SAM_RNA_A_N6_MT"/>
    <property type="match status" value="1"/>
</dbReference>
<dbReference type="SUPFAM" id="SSF53335">
    <property type="entry name" value="S-adenosyl-L-methionine-dependent methyltransferases"/>
    <property type="match status" value="1"/>
</dbReference>
<evidence type="ECO:0000313" key="12">
    <source>
        <dbReference type="Proteomes" id="UP000228767"/>
    </source>
</evidence>
<evidence type="ECO:0000256" key="6">
    <source>
        <dbReference type="ARBA" id="ARBA00022884"/>
    </source>
</evidence>
<dbReference type="PANTHER" id="PTHR11727:SF7">
    <property type="entry name" value="DIMETHYLADENOSINE TRANSFERASE-RELATED"/>
    <property type="match status" value="1"/>
</dbReference>
<dbReference type="PANTHER" id="PTHR11727">
    <property type="entry name" value="DIMETHYLADENOSINE TRANSFERASE"/>
    <property type="match status" value="1"/>
</dbReference>
<feature type="binding site" evidence="7 8">
    <location>
        <position position="18"/>
    </location>
    <ligand>
        <name>S-adenosyl-L-methionine</name>
        <dbReference type="ChEBI" id="CHEBI:59789"/>
    </ligand>
</feature>
<feature type="binding site" evidence="7 8">
    <location>
        <position position="43"/>
    </location>
    <ligand>
        <name>S-adenosyl-L-methionine</name>
        <dbReference type="ChEBI" id="CHEBI:59789"/>
    </ligand>
</feature>
<dbReference type="AlphaFoldDB" id="A0A2H0REZ9"/>
<feature type="binding site" evidence="7 8">
    <location>
        <position position="16"/>
    </location>
    <ligand>
        <name>S-adenosyl-L-methionine</name>
        <dbReference type="ChEBI" id="CHEBI:59789"/>
    </ligand>
</feature>
<keyword evidence="2 7" id="KW-0698">rRNA processing</keyword>
<comment type="subcellular location">
    <subcellularLocation>
        <location evidence="7">Cytoplasm</location>
    </subcellularLocation>
</comment>
<dbReference type="CDD" id="cd02440">
    <property type="entry name" value="AdoMet_MTases"/>
    <property type="match status" value="1"/>
</dbReference>
<feature type="domain" description="Ribosomal RNA adenine methylase transferase N-terminal" evidence="10">
    <location>
        <begin position="23"/>
        <end position="220"/>
    </location>
</feature>
<dbReference type="Pfam" id="PF00398">
    <property type="entry name" value="RrnaAD"/>
    <property type="match status" value="1"/>
</dbReference>
<dbReference type="InterPro" id="IPR029063">
    <property type="entry name" value="SAM-dependent_MTases_sf"/>
</dbReference>
<keyword evidence="3 7" id="KW-0489">Methyltransferase</keyword>
<dbReference type="SMART" id="SM00650">
    <property type="entry name" value="rADc"/>
    <property type="match status" value="1"/>
</dbReference>
<name>A0A2H0REZ9_9BACT</name>
<keyword evidence="5 7" id="KW-0949">S-adenosyl-L-methionine</keyword>
<comment type="function">
    <text evidence="7">Specifically dimethylates two adjacent adenosines (A1518 and A1519) in the loop of a conserved hairpin near the 3'-end of 16S rRNA in the 30S particle. May play a critical role in biogenesis of 30S subunits.</text>
</comment>
<evidence type="ECO:0000259" key="10">
    <source>
        <dbReference type="SMART" id="SM00650"/>
    </source>
</evidence>
<dbReference type="Proteomes" id="UP000228767">
    <property type="component" value="Unassembled WGS sequence"/>
</dbReference>
<evidence type="ECO:0000256" key="1">
    <source>
        <dbReference type="ARBA" id="ARBA00022490"/>
    </source>
</evidence>
<dbReference type="PROSITE" id="PS01131">
    <property type="entry name" value="RRNA_A_DIMETH"/>
    <property type="match status" value="1"/>
</dbReference>
<proteinExistence type="inferred from homology"/>
<feature type="binding site" evidence="7 8">
    <location>
        <position position="137"/>
    </location>
    <ligand>
        <name>S-adenosyl-L-methionine</name>
        <dbReference type="ChEBI" id="CHEBI:59789"/>
    </ligand>
</feature>
<dbReference type="GO" id="GO:0005737">
    <property type="term" value="C:cytoplasm"/>
    <property type="evidence" value="ECO:0007669"/>
    <property type="project" value="UniProtKB-SubCell"/>
</dbReference>
<feature type="binding site" evidence="7 8">
    <location>
        <position position="92"/>
    </location>
    <ligand>
        <name>S-adenosyl-L-methionine</name>
        <dbReference type="ChEBI" id="CHEBI:59789"/>
    </ligand>
</feature>
<dbReference type="GO" id="GO:0052908">
    <property type="term" value="F:16S rRNA (adenine(1518)-N(6)/adenine(1519)-N(6))-dimethyltransferase activity"/>
    <property type="evidence" value="ECO:0007669"/>
    <property type="project" value="UniProtKB-EC"/>
</dbReference>
<evidence type="ECO:0000256" key="8">
    <source>
        <dbReference type="PROSITE-ProRule" id="PRU01026"/>
    </source>
</evidence>
<dbReference type="Gene3D" id="3.40.50.150">
    <property type="entry name" value="Vaccinia Virus protein VP39"/>
    <property type="match status" value="1"/>
</dbReference>
<keyword evidence="4 7" id="KW-0808">Transferase</keyword>
<gene>
    <name evidence="7 11" type="primary">rsmA</name>
    <name evidence="7" type="synonym">ksgA</name>
    <name evidence="11" type="ORF">COV10_03820</name>
</gene>
<feature type="region of interest" description="Disordered" evidence="9">
    <location>
        <begin position="99"/>
        <end position="123"/>
    </location>
</feature>
<evidence type="ECO:0000256" key="4">
    <source>
        <dbReference type="ARBA" id="ARBA00022679"/>
    </source>
</evidence>
<keyword evidence="1 7" id="KW-0963">Cytoplasm</keyword>
<dbReference type="Gene3D" id="1.10.8.100">
    <property type="entry name" value="Ribosomal RNA adenine dimethylase-like, domain 2"/>
    <property type="match status" value="1"/>
</dbReference>
<dbReference type="InterPro" id="IPR020598">
    <property type="entry name" value="rRNA_Ade_methylase_Trfase_N"/>
</dbReference>
<comment type="catalytic activity">
    <reaction evidence="7">
        <text>adenosine(1518)/adenosine(1519) in 16S rRNA + 4 S-adenosyl-L-methionine = N(6)-dimethyladenosine(1518)/N(6)-dimethyladenosine(1519) in 16S rRNA + 4 S-adenosyl-L-homocysteine + 4 H(+)</text>
        <dbReference type="Rhea" id="RHEA:19609"/>
        <dbReference type="Rhea" id="RHEA-COMP:10232"/>
        <dbReference type="Rhea" id="RHEA-COMP:10233"/>
        <dbReference type="ChEBI" id="CHEBI:15378"/>
        <dbReference type="ChEBI" id="CHEBI:57856"/>
        <dbReference type="ChEBI" id="CHEBI:59789"/>
        <dbReference type="ChEBI" id="CHEBI:74411"/>
        <dbReference type="ChEBI" id="CHEBI:74493"/>
        <dbReference type="EC" id="2.1.1.182"/>
    </reaction>
</comment>
<reference evidence="11 12" key="1">
    <citation type="submission" date="2017-09" db="EMBL/GenBank/DDBJ databases">
        <title>Depth-based differentiation of microbial function through sediment-hosted aquifers and enrichment of novel symbionts in the deep terrestrial subsurface.</title>
        <authorList>
            <person name="Probst A.J."/>
            <person name="Ladd B."/>
            <person name="Jarett J.K."/>
            <person name="Geller-Mcgrath D.E."/>
            <person name="Sieber C.M."/>
            <person name="Emerson J.B."/>
            <person name="Anantharaman K."/>
            <person name="Thomas B.C."/>
            <person name="Malmstrom R."/>
            <person name="Stieglmeier M."/>
            <person name="Klingl A."/>
            <person name="Woyke T."/>
            <person name="Ryan C.M."/>
            <person name="Banfield J.F."/>
        </authorList>
    </citation>
    <scope>NUCLEOTIDE SEQUENCE [LARGE SCALE GENOMIC DNA]</scope>
    <source>
        <strain evidence="11">CG10_big_fil_rev_8_21_14_0_10_51_16</strain>
    </source>
</reference>
<keyword evidence="6 7" id="KW-0694">RNA-binding</keyword>
<comment type="caution">
    <text evidence="11">The sequence shown here is derived from an EMBL/GenBank/DDBJ whole genome shotgun (WGS) entry which is preliminary data.</text>
</comment>
<evidence type="ECO:0000256" key="7">
    <source>
        <dbReference type="HAMAP-Rule" id="MF_00607"/>
    </source>
</evidence>
<evidence type="ECO:0000256" key="9">
    <source>
        <dbReference type="SAM" id="MobiDB-lite"/>
    </source>
</evidence>
<evidence type="ECO:0000256" key="5">
    <source>
        <dbReference type="ARBA" id="ARBA00022691"/>
    </source>
</evidence>
<dbReference type="NCBIfam" id="TIGR00755">
    <property type="entry name" value="ksgA"/>
    <property type="match status" value="1"/>
</dbReference>
<evidence type="ECO:0000256" key="3">
    <source>
        <dbReference type="ARBA" id="ARBA00022603"/>
    </source>
</evidence>
<organism evidence="11 12">
    <name type="scientific">Candidatus Vogelbacteria bacterium CG10_big_fil_rev_8_21_14_0_10_51_16</name>
    <dbReference type="NCBI Taxonomy" id="1975045"/>
    <lineage>
        <taxon>Bacteria</taxon>
        <taxon>Candidatus Vogeliibacteriota</taxon>
    </lineage>
</organism>
<accession>A0A2H0REZ9</accession>
<dbReference type="InterPro" id="IPR011530">
    <property type="entry name" value="rRNA_adenine_dimethylase"/>
</dbReference>
<dbReference type="GO" id="GO:0003723">
    <property type="term" value="F:RNA binding"/>
    <property type="evidence" value="ECO:0007669"/>
    <property type="project" value="UniProtKB-UniRule"/>
</dbReference>
<feature type="binding site" evidence="7 8">
    <location>
        <position position="64"/>
    </location>
    <ligand>
        <name>S-adenosyl-L-methionine</name>
        <dbReference type="ChEBI" id="CHEBI:59789"/>
    </ligand>
</feature>
<dbReference type="EC" id="2.1.1.182" evidence="7"/>
<evidence type="ECO:0000313" key="11">
    <source>
        <dbReference type="EMBL" id="PIR44604.1"/>
    </source>
</evidence>
<sequence length="309" mass="34374">MKQLHNFRPKRSLGQNFLTNLDVARKIADAGDIHNTDTVLEIGPGKGVLTQELLVRAEKVIAVEKDDELVALLRKHFSKEIAEGRLVLHHGDILDVLEKRKKKKERRSEQRSEGASPSGMPPSSSFLLPSSYCVVANIPYNITGAIIEGALSSPTPPERMVLLVQREVAERIVTRDHKESLLSIAVNCYGTPRIAGYVSAGNFSPKPKVDSAILAIENISKGFFLHLATRSLSEGIREMARIEDDFFTLVRAGFAHKRKYLLSNLRSAFGGDVAWSDVFEKVGLPATVRAEKLTPLQWRELFVHTTRLT</sequence>
<dbReference type="InterPro" id="IPR020596">
    <property type="entry name" value="rRNA_Ade_Mease_Trfase_CS"/>
</dbReference>
<protein>
    <recommendedName>
        <fullName evidence="7">Ribosomal RNA small subunit methyltransferase A</fullName>
        <ecNumber evidence="7">2.1.1.182</ecNumber>
    </recommendedName>
    <alternativeName>
        <fullName evidence="7">16S rRNA (adenine(1518)-N(6)/adenine(1519)-N(6))-dimethyltransferase</fullName>
    </alternativeName>
    <alternativeName>
        <fullName evidence="7">16S rRNA dimethyladenosine transferase</fullName>
    </alternativeName>
    <alternativeName>
        <fullName evidence="7">16S rRNA dimethylase</fullName>
    </alternativeName>
    <alternativeName>
        <fullName evidence="7">S-adenosylmethionine-6-N', N'-adenosyl(rRNA) dimethyltransferase</fullName>
    </alternativeName>
</protein>
<dbReference type="EMBL" id="PCYI01000025">
    <property type="protein sequence ID" value="PIR44604.1"/>
    <property type="molecule type" value="Genomic_DNA"/>
</dbReference>
<dbReference type="HAMAP" id="MF_00607">
    <property type="entry name" value="16SrRNA_methyltr_A"/>
    <property type="match status" value="1"/>
</dbReference>